<dbReference type="GO" id="GO:0016491">
    <property type="term" value="F:oxidoreductase activity"/>
    <property type="evidence" value="ECO:0007669"/>
    <property type="project" value="UniProtKB-KW"/>
</dbReference>
<keyword evidence="2" id="KW-0560">Oxidoreductase</keyword>
<dbReference type="InterPro" id="IPR036291">
    <property type="entry name" value="NAD(P)-bd_dom_sf"/>
</dbReference>
<dbReference type="AlphaFoldDB" id="A0A2T0GZG8"/>
<dbReference type="InParanoid" id="A0A2T0GZG8"/>
<evidence type="ECO:0000259" key="4">
    <source>
        <dbReference type="Pfam" id="PF01370"/>
    </source>
</evidence>
<dbReference type="PANTHER" id="PTHR43103">
    <property type="entry name" value="NUCLEOSIDE-DIPHOSPHATE-SUGAR EPIMERASE"/>
    <property type="match status" value="1"/>
</dbReference>
<dbReference type="RefSeq" id="WP_106112547.1">
    <property type="nucleotide sequence ID" value="NZ_PVSR01000003.1"/>
</dbReference>
<evidence type="ECO:0000313" key="6">
    <source>
        <dbReference type="Proteomes" id="UP000239352"/>
    </source>
</evidence>
<proteinExistence type="inferred from homology"/>
<evidence type="ECO:0000313" key="5">
    <source>
        <dbReference type="EMBL" id="PRW64505.1"/>
    </source>
</evidence>
<protein>
    <submittedName>
        <fullName evidence="5">NAD(P)-dependent oxidoreductase</fullName>
    </submittedName>
</protein>
<name>A0A2T0GZG8_ACTMO</name>
<feature type="domain" description="NAD-dependent epimerase/dehydratase" evidence="4">
    <location>
        <begin position="3"/>
        <end position="165"/>
    </location>
</feature>
<reference evidence="5 6" key="1">
    <citation type="submission" date="2018-03" db="EMBL/GenBank/DDBJ databases">
        <title>Actinopolyspora mortivallis from Sahara, screening for active biomolecules.</title>
        <authorList>
            <person name="Selama O."/>
            <person name="Wellington E.M.H."/>
            <person name="Hacene H."/>
        </authorList>
    </citation>
    <scope>NUCLEOTIDE SEQUENCE [LARGE SCALE GENOMIC DNA]</scope>
    <source>
        <strain evidence="5 6">M5A</strain>
    </source>
</reference>
<dbReference type="Pfam" id="PF01370">
    <property type="entry name" value="Epimerase"/>
    <property type="match status" value="1"/>
</dbReference>
<dbReference type="SUPFAM" id="SSF51735">
    <property type="entry name" value="NAD(P)-binding Rossmann-fold domains"/>
    <property type="match status" value="1"/>
</dbReference>
<evidence type="ECO:0000256" key="3">
    <source>
        <dbReference type="ARBA" id="ARBA00023027"/>
    </source>
</evidence>
<organism evidence="5 6">
    <name type="scientific">Actinopolyspora mortivallis</name>
    <dbReference type="NCBI Taxonomy" id="33906"/>
    <lineage>
        <taxon>Bacteria</taxon>
        <taxon>Bacillati</taxon>
        <taxon>Actinomycetota</taxon>
        <taxon>Actinomycetes</taxon>
        <taxon>Actinopolysporales</taxon>
        <taxon>Actinopolysporaceae</taxon>
        <taxon>Actinopolyspora</taxon>
    </lineage>
</organism>
<gene>
    <name evidence="5" type="ORF">CEP50_03855</name>
</gene>
<dbReference type="CDD" id="cd08946">
    <property type="entry name" value="SDR_e"/>
    <property type="match status" value="1"/>
</dbReference>
<dbReference type="EMBL" id="PVSR01000003">
    <property type="protein sequence ID" value="PRW64505.1"/>
    <property type="molecule type" value="Genomic_DNA"/>
</dbReference>
<dbReference type="InterPro" id="IPR001509">
    <property type="entry name" value="Epimerase_deHydtase"/>
</dbReference>
<dbReference type="PANTHER" id="PTHR43103:SF5">
    <property type="entry name" value="4-EPIMERASE, PUTATIVE (AFU_ORTHOLOGUE AFUA_7G00360)-RELATED"/>
    <property type="match status" value="1"/>
</dbReference>
<accession>A0A2T0GZG8</accession>
<evidence type="ECO:0000256" key="1">
    <source>
        <dbReference type="ARBA" id="ARBA00007637"/>
    </source>
</evidence>
<keyword evidence="6" id="KW-1185">Reference proteome</keyword>
<dbReference type="Gene3D" id="3.40.50.720">
    <property type="entry name" value="NAD(P)-binding Rossmann-like Domain"/>
    <property type="match status" value="1"/>
</dbReference>
<comment type="caution">
    <text evidence="5">The sequence shown here is derived from an EMBL/GenBank/DDBJ whole genome shotgun (WGS) entry which is preliminary data.</text>
</comment>
<keyword evidence="3" id="KW-0520">NAD</keyword>
<comment type="similarity">
    <text evidence="1">Belongs to the NAD(P)-dependent epimerase/dehydratase family.</text>
</comment>
<dbReference type="Proteomes" id="UP000239352">
    <property type="component" value="Unassembled WGS sequence"/>
</dbReference>
<sequence length="252" mass="27547">MNITLTGGSGTLGSHLTPAFAAAGHTVTILDKHPPHTLPTGCDYHNIDLRDPDATRNATHHTDVIIHAAAGITHTDAPLPDIYEHNLLPTYHVLEAARKHRTSRVVLASSHHTIGFTPTNQTITSTDTAPNPDSIYGVGKITDEALASLYAHKHHLDIAAIRIGSLRTTPTEARHAATWLSPPDAITLFTAAATQPLPHPFTLLYGTSDNTPQWWPHNHWTDLNYHPHDSATRHPLPPLTDHWHGGPYTEIE</sequence>
<evidence type="ECO:0000256" key="2">
    <source>
        <dbReference type="ARBA" id="ARBA00023002"/>
    </source>
</evidence>